<dbReference type="InterPro" id="IPR045214">
    <property type="entry name" value="Surf1/Surf4"/>
</dbReference>
<gene>
    <name evidence="7" type="ORF">DFR31_1400</name>
</gene>
<proteinExistence type="inferred from homology"/>
<evidence type="ECO:0000256" key="3">
    <source>
        <dbReference type="ARBA" id="ARBA00022692"/>
    </source>
</evidence>
<dbReference type="GO" id="GO:0005886">
    <property type="term" value="C:plasma membrane"/>
    <property type="evidence" value="ECO:0007669"/>
    <property type="project" value="UniProtKB-SubCell"/>
</dbReference>
<feature type="transmembrane region" description="Helical" evidence="6">
    <location>
        <begin position="22"/>
        <end position="42"/>
    </location>
</feature>
<dbReference type="PANTHER" id="PTHR23427">
    <property type="entry name" value="SURFEIT LOCUS PROTEIN"/>
    <property type="match status" value="1"/>
</dbReference>
<keyword evidence="4 6" id="KW-1133">Transmembrane helix</keyword>
<evidence type="ECO:0000256" key="1">
    <source>
        <dbReference type="ARBA" id="ARBA00004370"/>
    </source>
</evidence>
<evidence type="ECO:0000256" key="4">
    <source>
        <dbReference type="ARBA" id="ARBA00022989"/>
    </source>
</evidence>
<keyword evidence="3 6" id="KW-0812">Transmembrane</keyword>
<dbReference type="InterPro" id="IPR002994">
    <property type="entry name" value="Surf1/Shy1"/>
</dbReference>
<dbReference type="OrthoDB" id="9789940at2"/>
<dbReference type="PROSITE" id="PS50895">
    <property type="entry name" value="SURF1"/>
    <property type="match status" value="1"/>
</dbReference>
<name>A0A498C8M8_9GAMM</name>
<dbReference type="CDD" id="cd06662">
    <property type="entry name" value="SURF1"/>
    <property type="match status" value="1"/>
</dbReference>
<reference evidence="7 8" key="1">
    <citation type="submission" date="2018-10" db="EMBL/GenBank/DDBJ databases">
        <title>Genomic Encyclopedia of Type Strains, Phase IV (KMG-IV): sequencing the most valuable type-strain genomes for metagenomic binning, comparative biology and taxonomic classification.</title>
        <authorList>
            <person name="Goeker M."/>
        </authorList>
    </citation>
    <scope>NUCLEOTIDE SEQUENCE [LARGE SCALE GENOMIC DNA]</scope>
    <source>
        <strain evidence="7 8">DSM 12769</strain>
    </source>
</reference>
<comment type="similarity">
    <text evidence="2 6">Belongs to the SURF1 family.</text>
</comment>
<protein>
    <recommendedName>
        <fullName evidence="6">SURF1-like protein</fullName>
    </recommendedName>
</protein>
<dbReference type="AlphaFoldDB" id="A0A498C8M8"/>
<dbReference type="EMBL" id="RCDA01000001">
    <property type="protein sequence ID" value="RLK51459.1"/>
    <property type="molecule type" value="Genomic_DNA"/>
</dbReference>
<dbReference type="PANTHER" id="PTHR23427:SF2">
    <property type="entry name" value="SURFEIT LOCUS PROTEIN 1"/>
    <property type="match status" value="1"/>
</dbReference>
<dbReference type="RefSeq" id="WP_121441871.1">
    <property type="nucleotide sequence ID" value="NZ_RCDA01000001.1"/>
</dbReference>
<accession>A0A498C8M8</accession>
<dbReference type="Pfam" id="PF02104">
    <property type="entry name" value="SURF1"/>
    <property type="match status" value="1"/>
</dbReference>
<evidence type="ECO:0000256" key="6">
    <source>
        <dbReference type="RuleBase" id="RU363076"/>
    </source>
</evidence>
<feature type="transmembrane region" description="Helical" evidence="6">
    <location>
        <begin position="227"/>
        <end position="245"/>
    </location>
</feature>
<keyword evidence="5 6" id="KW-0472">Membrane</keyword>
<evidence type="ECO:0000313" key="8">
    <source>
        <dbReference type="Proteomes" id="UP000275461"/>
    </source>
</evidence>
<evidence type="ECO:0000256" key="5">
    <source>
        <dbReference type="ARBA" id="ARBA00023136"/>
    </source>
</evidence>
<organism evidence="7 8">
    <name type="scientific">Alkalispirillum mobile</name>
    <dbReference type="NCBI Taxonomy" id="85925"/>
    <lineage>
        <taxon>Bacteria</taxon>
        <taxon>Pseudomonadati</taxon>
        <taxon>Pseudomonadota</taxon>
        <taxon>Gammaproteobacteria</taxon>
        <taxon>Chromatiales</taxon>
        <taxon>Ectothiorhodospiraceae</taxon>
        <taxon>Alkalispirillum</taxon>
    </lineage>
</organism>
<evidence type="ECO:0000256" key="2">
    <source>
        <dbReference type="ARBA" id="ARBA00007165"/>
    </source>
</evidence>
<evidence type="ECO:0000313" key="7">
    <source>
        <dbReference type="EMBL" id="RLK51459.1"/>
    </source>
</evidence>
<comment type="caution">
    <text evidence="7">The sequence shown here is derived from an EMBL/GenBank/DDBJ whole genome shotgun (WGS) entry which is preliminary data.</text>
</comment>
<comment type="subcellular location">
    <subcellularLocation>
        <location evidence="6">Cell membrane</location>
        <topology evidence="6">Multi-pass membrane protein</topology>
    </subcellularLocation>
    <subcellularLocation>
        <location evidence="1">Membrane</location>
    </subcellularLocation>
</comment>
<dbReference type="Proteomes" id="UP000275461">
    <property type="component" value="Unassembled WGS sequence"/>
</dbReference>
<sequence>MTGSAPMFAGGMRVGPYRFRPGLWPTLAFLVLLPVLVSLGFWQLDRAGERQAALDALAEGEQAPVVALQREQPPYEAVRHHRGRAPGAPLTDQVFLVDNQVHQGQGGYRVLQPWLLDGSDTVLLVDRGWVEAPGGRTDLPDPEWPGWGVLVEGVIDSGPSVGLRLGEPAEEHERWPRRLQYLDYDYVAEQLDRPVVPYLLRLNPEHPAALTQDWQPSALPPERHQGYALQWFGLSAALVVIWLVVNLKRERDDGR</sequence>
<keyword evidence="6" id="KW-1003">Cell membrane</keyword>
<keyword evidence="8" id="KW-1185">Reference proteome</keyword>